<accession>A0AAU9IVJ7</accession>
<feature type="region of interest" description="Disordered" evidence="1">
    <location>
        <begin position="239"/>
        <end position="274"/>
    </location>
</feature>
<feature type="region of interest" description="Disordered" evidence="1">
    <location>
        <begin position="1"/>
        <end position="64"/>
    </location>
</feature>
<evidence type="ECO:0000313" key="2">
    <source>
        <dbReference type="EMBL" id="CAG9318065.1"/>
    </source>
</evidence>
<feature type="compositionally biased region" description="Polar residues" evidence="1">
    <location>
        <begin position="24"/>
        <end position="33"/>
    </location>
</feature>
<proteinExistence type="predicted"/>
<dbReference type="Proteomes" id="UP001162131">
    <property type="component" value="Unassembled WGS sequence"/>
</dbReference>
<gene>
    <name evidence="2" type="ORF">BSTOLATCC_MIC20549</name>
</gene>
<keyword evidence="3" id="KW-1185">Reference proteome</keyword>
<evidence type="ECO:0000256" key="1">
    <source>
        <dbReference type="SAM" id="MobiDB-lite"/>
    </source>
</evidence>
<protein>
    <submittedName>
        <fullName evidence="2">Uncharacterized protein</fullName>
    </submittedName>
</protein>
<feature type="compositionally biased region" description="Basic residues" evidence="1">
    <location>
        <begin position="1"/>
        <end position="17"/>
    </location>
</feature>
<dbReference type="AlphaFoldDB" id="A0AAU9IVJ7"/>
<organism evidence="2 3">
    <name type="scientific">Blepharisma stoltei</name>
    <dbReference type="NCBI Taxonomy" id="1481888"/>
    <lineage>
        <taxon>Eukaryota</taxon>
        <taxon>Sar</taxon>
        <taxon>Alveolata</taxon>
        <taxon>Ciliophora</taxon>
        <taxon>Postciliodesmatophora</taxon>
        <taxon>Heterotrichea</taxon>
        <taxon>Heterotrichida</taxon>
        <taxon>Blepharismidae</taxon>
        <taxon>Blepharisma</taxon>
    </lineage>
</organism>
<feature type="compositionally biased region" description="Polar residues" evidence="1">
    <location>
        <begin position="259"/>
        <end position="274"/>
    </location>
</feature>
<dbReference type="EMBL" id="CAJZBQ010000020">
    <property type="protein sequence ID" value="CAG9318065.1"/>
    <property type="molecule type" value="Genomic_DNA"/>
</dbReference>
<comment type="caution">
    <text evidence="2">The sequence shown here is derived from an EMBL/GenBank/DDBJ whole genome shotgun (WGS) entry which is preliminary data.</text>
</comment>
<sequence length="427" mass="48532">MAMRKKILGGKSKKPSKPNRPPLDSQNHNNQDPNKLAQPEANSLNPIKNAESSRSLPKSDNKKNLPIKQIFSDAKICQSEFVSSIQSFPNNLPIIPSLDEGLPDIDKEISIRQSVYPEPQEEFLPDIEPKYNNPQILPNHFTLQADLPDIDGALSNHKPEEDFLPDIRSSHVEPDPYDNLPDISAPPSVTPGLSTIPKNSFKTIPYTQPQLNNDIQPILSAIKEIDEDLPDISSWSTAYQTSNRIPQEDLNEEDLPDISNYTQSSTEESQKSNLQQSLLGSIYQSWQKSMIERKKEASPKEKKPKTIKIQLPISMKCAYCENDRYESDFFPMHYGAEKEIICKMCWNTSAIAAEGEKIEIKNKCSTCEEWKHRYFGDQVCPNNCIVCQDCQYSYIFICKIRGKKEETCVCCDRKLVKKSQPWHIVAA</sequence>
<reference evidence="2" key="1">
    <citation type="submission" date="2021-09" db="EMBL/GenBank/DDBJ databases">
        <authorList>
            <consortium name="AG Swart"/>
            <person name="Singh M."/>
            <person name="Singh A."/>
            <person name="Seah K."/>
            <person name="Emmerich C."/>
        </authorList>
    </citation>
    <scope>NUCLEOTIDE SEQUENCE</scope>
    <source>
        <strain evidence="2">ATCC30299</strain>
    </source>
</reference>
<evidence type="ECO:0000313" key="3">
    <source>
        <dbReference type="Proteomes" id="UP001162131"/>
    </source>
</evidence>
<feature type="compositionally biased region" description="Polar residues" evidence="1">
    <location>
        <begin position="40"/>
        <end position="56"/>
    </location>
</feature>
<name>A0AAU9IVJ7_9CILI</name>